<dbReference type="Proteomes" id="UP000657918">
    <property type="component" value="Unassembled WGS sequence"/>
</dbReference>
<gene>
    <name evidence="2" type="ORF">SADUNF_Sadunf19G0084500</name>
</gene>
<name>A0A835J4I1_9ROSI</name>
<evidence type="ECO:0000313" key="2">
    <source>
        <dbReference type="EMBL" id="KAF9661589.1"/>
    </source>
</evidence>
<sequence>MKGMEVSEREMADKDKELRQMNSVLKVITSFSTLIKDFSKSNASLLFHGVSKGSPDLCTKFCNAGREQYPDREYRIASRYKMMNLLALCLIFTSLFAAEVWSQNQSGLKNSKLKML</sequence>
<keyword evidence="1" id="KW-0812">Transmembrane</keyword>
<proteinExistence type="predicted"/>
<keyword evidence="1" id="KW-0472">Membrane</keyword>
<comment type="caution">
    <text evidence="2">The sequence shown here is derived from an EMBL/GenBank/DDBJ whole genome shotgun (WGS) entry which is preliminary data.</text>
</comment>
<dbReference type="AlphaFoldDB" id="A0A835J4I1"/>
<keyword evidence="1" id="KW-1133">Transmembrane helix</keyword>
<reference evidence="2 3" key="1">
    <citation type="submission" date="2020-10" db="EMBL/GenBank/DDBJ databases">
        <title>Plant Genome Project.</title>
        <authorList>
            <person name="Zhang R.-G."/>
        </authorList>
    </citation>
    <scope>NUCLEOTIDE SEQUENCE [LARGE SCALE GENOMIC DNA]</scope>
    <source>
        <strain evidence="2">FAFU-HL-1</strain>
        <tissue evidence="2">Leaf</tissue>
    </source>
</reference>
<keyword evidence="3" id="KW-1185">Reference proteome</keyword>
<protein>
    <submittedName>
        <fullName evidence="2">Uncharacterized protein</fullName>
    </submittedName>
</protein>
<evidence type="ECO:0000256" key="1">
    <source>
        <dbReference type="SAM" id="Phobius"/>
    </source>
</evidence>
<feature type="transmembrane region" description="Helical" evidence="1">
    <location>
        <begin position="82"/>
        <end position="101"/>
    </location>
</feature>
<organism evidence="2 3">
    <name type="scientific">Salix dunnii</name>
    <dbReference type="NCBI Taxonomy" id="1413687"/>
    <lineage>
        <taxon>Eukaryota</taxon>
        <taxon>Viridiplantae</taxon>
        <taxon>Streptophyta</taxon>
        <taxon>Embryophyta</taxon>
        <taxon>Tracheophyta</taxon>
        <taxon>Spermatophyta</taxon>
        <taxon>Magnoliopsida</taxon>
        <taxon>eudicotyledons</taxon>
        <taxon>Gunneridae</taxon>
        <taxon>Pentapetalae</taxon>
        <taxon>rosids</taxon>
        <taxon>fabids</taxon>
        <taxon>Malpighiales</taxon>
        <taxon>Salicaceae</taxon>
        <taxon>Saliceae</taxon>
        <taxon>Salix</taxon>
    </lineage>
</organism>
<accession>A0A835J4I1</accession>
<dbReference type="EMBL" id="JADGMS010000019">
    <property type="protein sequence ID" value="KAF9661589.1"/>
    <property type="molecule type" value="Genomic_DNA"/>
</dbReference>
<evidence type="ECO:0000313" key="3">
    <source>
        <dbReference type="Proteomes" id="UP000657918"/>
    </source>
</evidence>